<feature type="transmembrane region" description="Helical" evidence="1">
    <location>
        <begin position="184"/>
        <end position="203"/>
    </location>
</feature>
<sequence>MSTTIILGAWIAVFLTLGIFSYLYKDNPFYKTAEHLFVGISAGYWTSLFFWTQIQPNLFGRLWPSSNYSSDSFWYMIYNGLGFFYSPGFPNGGVDKGHEIHNVVLGIPNVHYLIPFALGIMMLLSLIPKISWFARWGIAYTVGMAAGLRAYGFLNSNVIGQIKGTAASFSDPNLPFWSLTSPSIFNSIVILVGTITGLLYFYFSKEHKGVLGKISKVGIYFLMISFGASFGFAVMGRISLLIGRFVDLIKYSGSEYFNATLWILVAMIIILGYDAFKNRDKILPVSKDVA</sequence>
<evidence type="ECO:0000256" key="1">
    <source>
        <dbReference type="SAM" id="Phobius"/>
    </source>
</evidence>
<feature type="transmembrane region" description="Helical" evidence="1">
    <location>
        <begin position="134"/>
        <end position="154"/>
    </location>
</feature>
<feature type="transmembrane region" description="Helical" evidence="1">
    <location>
        <begin position="110"/>
        <end position="127"/>
    </location>
</feature>
<keyword evidence="1" id="KW-1133">Transmembrane helix</keyword>
<feature type="transmembrane region" description="Helical" evidence="1">
    <location>
        <begin position="36"/>
        <end position="54"/>
    </location>
</feature>
<gene>
    <name evidence="2" type="ORF">METZ01_LOCUS51879</name>
</gene>
<protein>
    <submittedName>
        <fullName evidence="2">Uncharacterized protein</fullName>
    </submittedName>
</protein>
<keyword evidence="1" id="KW-0812">Transmembrane</keyword>
<proteinExistence type="predicted"/>
<evidence type="ECO:0000313" key="2">
    <source>
        <dbReference type="EMBL" id="SUZ99025.1"/>
    </source>
</evidence>
<feature type="transmembrane region" description="Helical" evidence="1">
    <location>
        <begin position="6"/>
        <end position="24"/>
    </location>
</feature>
<feature type="transmembrane region" description="Helical" evidence="1">
    <location>
        <begin position="215"/>
        <end position="236"/>
    </location>
</feature>
<name>A0A381S4J2_9ZZZZ</name>
<dbReference type="EMBL" id="UINC01002660">
    <property type="protein sequence ID" value="SUZ99025.1"/>
    <property type="molecule type" value="Genomic_DNA"/>
</dbReference>
<reference evidence="2" key="1">
    <citation type="submission" date="2018-05" db="EMBL/GenBank/DDBJ databases">
        <authorList>
            <person name="Lanie J.A."/>
            <person name="Ng W.-L."/>
            <person name="Kazmierczak K.M."/>
            <person name="Andrzejewski T.M."/>
            <person name="Davidsen T.M."/>
            <person name="Wayne K.J."/>
            <person name="Tettelin H."/>
            <person name="Glass J.I."/>
            <person name="Rusch D."/>
            <person name="Podicherti R."/>
            <person name="Tsui H.-C.T."/>
            <person name="Winkler M.E."/>
        </authorList>
    </citation>
    <scope>NUCLEOTIDE SEQUENCE</scope>
</reference>
<dbReference type="AlphaFoldDB" id="A0A381S4J2"/>
<keyword evidence="1" id="KW-0472">Membrane</keyword>
<accession>A0A381S4J2</accession>
<organism evidence="2">
    <name type="scientific">marine metagenome</name>
    <dbReference type="NCBI Taxonomy" id="408172"/>
    <lineage>
        <taxon>unclassified sequences</taxon>
        <taxon>metagenomes</taxon>
        <taxon>ecological metagenomes</taxon>
    </lineage>
</organism>
<feature type="transmembrane region" description="Helical" evidence="1">
    <location>
        <begin position="256"/>
        <end position="276"/>
    </location>
</feature>